<evidence type="ECO:0000313" key="5">
    <source>
        <dbReference type="Proteomes" id="UP000249364"/>
    </source>
</evidence>
<dbReference type="InterPro" id="IPR027417">
    <property type="entry name" value="P-loop_NTPase"/>
</dbReference>
<proteinExistence type="predicted"/>
<dbReference type="AlphaFoldDB" id="A0A2W7Q1N5"/>
<dbReference type="Pfam" id="PF00685">
    <property type="entry name" value="Sulfotransfer_1"/>
    <property type="match status" value="1"/>
</dbReference>
<keyword evidence="2" id="KW-0325">Glycoprotein</keyword>
<evidence type="ECO:0000313" key="4">
    <source>
        <dbReference type="EMBL" id="PZX42211.1"/>
    </source>
</evidence>
<dbReference type="STRING" id="121821.GCA_001870675_01219"/>
<dbReference type="PANTHER" id="PTHR10605:SF56">
    <property type="entry name" value="BIFUNCTIONAL HEPARAN SULFATE N-DEACETYLASE_N-SULFOTRANSFERASE"/>
    <property type="match status" value="1"/>
</dbReference>
<evidence type="ECO:0000259" key="3">
    <source>
        <dbReference type="Pfam" id="PF00685"/>
    </source>
</evidence>
<protein>
    <submittedName>
        <fullName evidence="4">Sulfotransferase domain-containing protein</fullName>
    </submittedName>
</protein>
<dbReference type="GO" id="GO:0008146">
    <property type="term" value="F:sulfotransferase activity"/>
    <property type="evidence" value="ECO:0007669"/>
    <property type="project" value="InterPro"/>
</dbReference>
<dbReference type="Proteomes" id="UP000249364">
    <property type="component" value="Unassembled WGS sequence"/>
</dbReference>
<dbReference type="InterPro" id="IPR037359">
    <property type="entry name" value="NST/OST"/>
</dbReference>
<gene>
    <name evidence="4" type="ORF">LY56_02201</name>
</gene>
<dbReference type="SUPFAM" id="SSF52540">
    <property type="entry name" value="P-loop containing nucleoside triphosphate hydrolases"/>
    <property type="match status" value="1"/>
</dbReference>
<dbReference type="EMBL" id="QKZQ01000009">
    <property type="protein sequence ID" value="PZX42211.1"/>
    <property type="molecule type" value="Genomic_DNA"/>
</dbReference>
<keyword evidence="5" id="KW-1185">Reference proteome</keyword>
<organism evidence="4 5">
    <name type="scientific">Roseinatronobacter thiooxidans</name>
    <dbReference type="NCBI Taxonomy" id="121821"/>
    <lineage>
        <taxon>Bacteria</taxon>
        <taxon>Pseudomonadati</taxon>
        <taxon>Pseudomonadota</taxon>
        <taxon>Alphaproteobacteria</taxon>
        <taxon>Rhodobacterales</taxon>
        <taxon>Paracoccaceae</taxon>
        <taxon>Roseinatronobacter</taxon>
    </lineage>
</organism>
<accession>A0A2W7Q1N5</accession>
<evidence type="ECO:0000256" key="1">
    <source>
        <dbReference type="ARBA" id="ARBA00022679"/>
    </source>
</evidence>
<dbReference type="InterPro" id="IPR000863">
    <property type="entry name" value="Sulfotransferase_dom"/>
</dbReference>
<evidence type="ECO:0000256" key="2">
    <source>
        <dbReference type="ARBA" id="ARBA00023180"/>
    </source>
</evidence>
<sequence length="265" mass="30759">MTTITRENCADILCIGAQKASTSWLHHVLNAHPTTYSFPNSEPVTSTTKEAHFWDWNHQRGADWYRALLAPPEPDRLSMDFTPEYSLMSEAQIAECKQLNPTARVIYVLRDPLARAISALRMHTLWQSDGKDAEQVEISFDDGFLELLQTARVFDMSSYVANYRRWAKHYDNILVLNYEDIVADSAASMRRVYAHCGLDIDTMPQEARAEFDKRMQKRIWASVPYSVSADVTYFLHGLLWPKRQAAEKEFRFKFQEYRDVLGHRV</sequence>
<dbReference type="RefSeq" id="WP_071468262.1">
    <property type="nucleotide sequence ID" value="NZ_MEHT01000003.1"/>
</dbReference>
<comment type="caution">
    <text evidence="4">The sequence shown here is derived from an EMBL/GenBank/DDBJ whole genome shotgun (WGS) entry which is preliminary data.</text>
</comment>
<name>A0A2W7Q1N5_9RHOB</name>
<reference evidence="4 5" key="1">
    <citation type="submission" date="2018-06" db="EMBL/GenBank/DDBJ databases">
        <title>Genomic Encyclopedia of Archaeal and Bacterial Type Strains, Phase II (KMG-II): from individual species to whole genera.</title>
        <authorList>
            <person name="Goeker M."/>
        </authorList>
    </citation>
    <scope>NUCLEOTIDE SEQUENCE [LARGE SCALE GENOMIC DNA]</scope>
    <source>
        <strain evidence="4 5">DSM 13087</strain>
    </source>
</reference>
<dbReference type="OrthoDB" id="981508at2"/>
<dbReference type="PANTHER" id="PTHR10605">
    <property type="entry name" value="HEPARAN SULFATE SULFOTRANSFERASE"/>
    <property type="match status" value="1"/>
</dbReference>
<dbReference type="Gene3D" id="3.40.50.300">
    <property type="entry name" value="P-loop containing nucleotide triphosphate hydrolases"/>
    <property type="match status" value="1"/>
</dbReference>
<feature type="domain" description="Sulfotransferase" evidence="3">
    <location>
        <begin position="11"/>
        <end position="204"/>
    </location>
</feature>
<keyword evidence="1 4" id="KW-0808">Transferase</keyword>